<dbReference type="Proteomes" id="UP000189177">
    <property type="component" value="Unassembled WGS sequence"/>
</dbReference>
<dbReference type="NCBIfam" id="TIGR01410">
    <property type="entry name" value="tatB"/>
    <property type="match status" value="1"/>
</dbReference>
<evidence type="ECO:0000313" key="13">
    <source>
        <dbReference type="Proteomes" id="UP000189177"/>
    </source>
</evidence>
<dbReference type="GO" id="GO:0033281">
    <property type="term" value="C:TAT protein transport complex"/>
    <property type="evidence" value="ECO:0007669"/>
    <property type="project" value="UniProtKB-UniRule"/>
</dbReference>
<feature type="compositionally biased region" description="Acidic residues" evidence="10">
    <location>
        <begin position="104"/>
        <end position="113"/>
    </location>
</feature>
<feature type="compositionally biased region" description="Basic and acidic residues" evidence="10">
    <location>
        <begin position="199"/>
        <end position="216"/>
    </location>
</feature>
<feature type="compositionally biased region" description="Basic and acidic residues" evidence="10">
    <location>
        <begin position="247"/>
        <end position="259"/>
    </location>
</feature>
<dbReference type="PANTHER" id="PTHR33162">
    <property type="entry name" value="SEC-INDEPENDENT PROTEIN TRANSLOCASE PROTEIN TATA, CHLOROPLASTIC"/>
    <property type="match status" value="1"/>
</dbReference>
<evidence type="ECO:0000313" key="12">
    <source>
        <dbReference type="EMBL" id="OOC10454.1"/>
    </source>
</evidence>
<dbReference type="Gene3D" id="1.20.5.3310">
    <property type="match status" value="1"/>
</dbReference>
<dbReference type="EMBL" id="MUZR01000016">
    <property type="protein sequence ID" value="OOC10454.1"/>
    <property type="molecule type" value="Genomic_DNA"/>
</dbReference>
<keyword evidence="3 9" id="KW-1003">Cell membrane</keyword>
<keyword evidence="5 9" id="KW-0653">Protein transport</keyword>
<dbReference type="HAMAP" id="MF_00237">
    <property type="entry name" value="TatB"/>
    <property type="match status" value="1"/>
</dbReference>
<feature type="compositionally biased region" description="Basic residues" evidence="10">
    <location>
        <begin position="217"/>
        <end position="226"/>
    </location>
</feature>
<keyword evidence="2 9" id="KW-0813">Transport</keyword>
<evidence type="ECO:0000256" key="9">
    <source>
        <dbReference type="HAMAP-Rule" id="MF_00237"/>
    </source>
</evidence>
<evidence type="ECO:0000256" key="4">
    <source>
        <dbReference type="ARBA" id="ARBA00022692"/>
    </source>
</evidence>
<dbReference type="RefSeq" id="WP_077244047.1">
    <property type="nucleotide sequence ID" value="NZ_MUZR01000016.1"/>
</dbReference>
<dbReference type="PRINTS" id="PR01506">
    <property type="entry name" value="TATBPROTEIN"/>
</dbReference>
<keyword evidence="6 9" id="KW-1133">Transmembrane helix</keyword>
<feature type="compositionally biased region" description="Low complexity" evidence="10">
    <location>
        <begin position="158"/>
        <end position="172"/>
    </location>
</feature>
<name>A0A1V2ZZC1_9GAMM</name>
<evidence type="ECO:0000256" key="2">
    <source>
        <dbReference type="ARBA" id="ARBA00022448"/>
    </source>
</evidence>
<keyword evidence="4 9" id="KW-0812">Transmembrane</keyword>
<dbReference type="OrthoDB" id="9816005at2"/>
<dbReference type="PANTHER" id="PTHR33162:SF1">
    <property type="entry name" value="SEC-INDEPENDENT PROTEIN TRANSLOCASE PROTEIN TATA, CHLOROPLASTIC"/>
    <property type="match status" value="1"/>
</dbReference>
<proteinExistence type="inferred from homology"/>
<keyword evidence="8 9" id="KW-0472">Membrane</keyword>
<feature type="transmembrane region" description="Helical" evidence="11">
    <location>
        <begin position="6"/>
        <end position="25"/>
    </location>
</feature>
<reference evidence="12 13" key="1">
    <citation type="submission" date="2017-02" db="EMBL/GenBank/DDBJ databases">
        <title>Genomic diversity within the haloalkaliphilic genus Thioalkalivibrio.</title>
        <authorList>
            <person name="Ahn A.-C."/>
            <person name="Meier-Kolthoff J."/>
            <person name="Overmars L."/>
            <person name="Richter M."/>
            <person name="Woyke T."/>
            <person name="Sorokin D.Y."/>
            <person name="Muyzer G."/>
        </authorList>
    </citation>
    <scope>NUCLEOTIDE SEQUENCE [LARGE SCALE GENOMIC DNA]</scope>
    <source>
        <strain evidence="12 13">HL17</strain>
    </source>
</reference>
<dbReference type="GO" id="GO:0043953">
    <property type="term" value="P:protein transport by the Tat complex"/>
    <property type="evidence" value="ECO:0007669"/>
    <property type="project" value="UniProtKB-UniRule"/>
</dbReference>
<comment type="similarity">
    <text evidence="9">Belongs to the TatB family.</text>
</comment>
<dbReference type="Pfam" id="PF02416">
    <property type="entry name" value="TatA_B_E"/>
    <property type="match status" value="1"/>
</dbReference>
<dbReference type="InterPro" id="IPR003369">
    <property type="entry name" value="TatA/B/E"/>
</dbReference>
<evidence type="ECO:0000256" key="5">
    <source>
        <dbReference type="ARBA" id="ARBA00022927"/>
    </source>
</evidence>
<evidence type="ECO:0000256" key="11">
    <source>
        <dbReference type="SAM" id="Phobius"/>
    </source>
</evidence>
<evidence type="ECO:0000256" key="3">
    <source>
        <dbReference type="ARBA" id="ARBA00022475"/>
    </source>
</evidence>
<protein>
    <recommendedName>
        <fullName evidence="9">Sec-independent protein translocase protein TatB</fullName>
    </recommendedName>
</protein>
<feature type="region of interest" description="Disordered" evidence="10">
    <location>
        <begin position="96"/>
        <end position="259"/>
    </location>
</feature>
<evidence type="ECO:0000256" key="8">
    <source>
        <dbReference type="ARBA" id="ARBA00023136"/>
    </source>
</evidence>
<evidence type="ECO:0000256" key="10">
    <source>
        <dbReference type="SAM" id="MobiDB-lite"/>
    </source>
</evidence>
<feature type="compositionally biased region" description="Basic and acidic residues" evidence="10">
    <location>
        <begin position="128"/>
        <end position="150"/>
    </location>
</feature>
<evidence type="ECO:0000256" key="1">
    <source>
        <dbReference type="ARBA" id="ARBA00004167"/>
    </source>
</evidence>
<dbReference type="GO" id="GO:0008320">
    <property type="term" value="F:protein transmembrane transporter activity"/>
    <property type="evidence" value="ECO:0007669"/>
    <property type="project" value="UniProtKB-UniRule"/>
</dbReference>
<dbReference type="AlphaFoldDB" id="A0A1V2ZZC1"/>
<evidence type="ECO:0000256" key="6">
    <source>
        <dbReference type="ARBA" id="ARBA00022989"/>
    </source>
</evidence>
<keyword evidence="7 9" id="KW-0811">Translocation</keyword>
<comment type="caution">
    <text evidence="12">The sequence shown here is derived from an EMBL/GenBank/DDBJ whole genome shotgun (WGS) entry which is preliminary data.</text>
</comment>
<organism evidence="12 13">
    <name type="scientific">Thioalkalivibrio halophilus</name>
    <dbReference type="NCBI Taxonomy" id="252474"/>
    <lineage>
        <taxon>Bacteria</taxon>
        <taxon>Pseudomonadati</taxon>
        <taxon>Pseudomonadota</taxon>
        <taxon>Gammaproteobacteria</taxon>
        <taxon>Chromatiales</taxon>
        <taxon>Ectothiorhodospiraceae</taxon>
        <taxon>Thioalkalivibrio</taxon>
    </lineage>
</organism>
<accession>A0A1V2ZZC1</accession>
<dbReference type="STRING" id="252474.B1A74_05770"/>
<comment type="subunit">
    <text evidence="9">The Tat system comprises two distinct complexes: a TatABC complex, containing multiple copies of TatA, TatB and TatC subunits, and a separate TatA complex, containing only TatA subunits. Substrates initially bind to the TatABC complex, which probably triggers association of the separate TatA complex to form the active translocon.</text>
</comment>
<keyword evidence="13" id="KW-1185">Reference proteome</keyword>
<comment type="subcellular location">
    <subcellularLocation>
        <location evidence="9">Cell membrane</location>
        <topology evidence="9">Single-pass membrane protein</topology>
    </subcellularLocation>
    <subcellularLocation>
        <location evidence="1">Membrane</location>
        <topology evidence="1">Single-pass membrane protein</topology>
    </subcellularLocation>
</comment>
<sequence length="259" mass="29146">MFDIGFWEILIIVVVALLVVGPERLPGLAREIGRFVGKTRRFVQSVRSDVEREFQTEELREMVKSQDREIRELKHMVEDTETSLREDLEQTEREINRELRDTDDTPADADASEAADRDTQPAKPARPAVRERRTPPEPAGRETDTSRTDSVEDAGTQDAEAGPAPEGPAWDADGGDLERVPVSHDMGPDLATEDPALAAEREQRSTREDAREETPRRRTAGRRPQRRNQQAPESPEEQGGDGPQETDTDHSPRTPDERP</sequence>
<dbReference type="InterPro" id="IPR018448">
    <property type="entry name" value="TatB"/>
</dbReference>
<gene>
    <name evidence="9" type="primary">tatB</name>
    <name evidence="12" type="ORF">B1A74_05770</name>
</gene>
<evidence type="ECO:0000256" key="7">
    <source>
        <dbReference type="ARBA" id="ARBA00023010"/>
    </source>
</evidence>
<comment type="function">
    <text evidence="9">Part of the twin-arginine translocation (Tat) system that transports large folded proteins containing a characteristic twin-arginine motif in their signal peptide across membranes. Together with TatC, TatB is part of a receptor directly interacting with Tat signal peptides. TatB may form an oligomeric binding site that transiently accommodates folded Tat precursor proteins before their translocation.</text>
</comment>